<evidence type="ECO:0000256" key="1">
    <source>
        <dbReference type="SAM" id="MobiDB-lite"/>
    </source>
</evidence>
<proteinExistence type="predicted"/>
<feature type="transmembrane region" description="Helical" evidence="2">
    <location>
        <begin position="130"/>
        <end position="150"/>
    </location>
</feature>
<keyword evidence="4" id="KW-1185">Reference proteome</keyword>
<keyword evidence="2" id="KW-1133">Transmembrane helix</keyword>
<accession>A0ABS7F040</accession>
<feature type="compositionally biased region" description="Pro residues" evidence="1">
    <location>
        <begin position="18"/>
        <end position="27"/>
    </location>
</feature>
<comment type="caution">
    <text evidence="3">The sequence shown here is derived from an EMBL/GenBank/DDBJ whole genome shotgun (WGS) entry which is preliminary data.</text>
</comment>
<organism evidence="3 4">
    <name type="scientific">Caldovatus aquaticus</name>
    <dbReference type="NCBI Taxonomy" id="2865671"/>
    <lineage>
        <taxon>Bacteria</taxon>
        <taxon>Pseudomonadati</taxon>
        <taxon>Pseudomonadota</taxon>
        <taxon>Alphaproteobacteria</taxon>
        <taxon>Acetobacterales</taxon>
        <taxon>Roseomonadaceae</taxon>
        <taxon>Caldovatus</taxon>
    </lineage>
</organism>
<dbReference type="Proteomes" id="UP001519924">
    <property type="component" value="Unassembled WGS sequence"/>
</dbReference>
<reference evidence="3 4" key="1">
    <citation type="submission" date="2021-08" db="EMBL/GenBank/DDBJ databases">
        <title>Caldovatus sediminis gen. nov., sp. nov., a moderately thermophilic bacterium isolated from a hot spring.</title>
        <authorList>
            <person name="Hu C.-J."/>
            <person name="Li W.-J."/>
            <person name="Xian W.-D."/>
        </authorList>
    </citation>
    <scope>NUCLEOTIDE SEQUENCE [LARGE SCALE GENOMIC DNA]</scope>
    <source>
        <strain evidence="3 4">SYSU G05006</strain>
    </source>
</reference>
<feature type="region of interest" description="Disordered" evidence="1">
    <location>
        <begin position="1"/>
        <end position="31"/>
    </location>
</feature>
<keyword evidence="2" id="KW-0812">Transmembrane</keyword>
<gene>
    <name evidence="3" type="ORF">K1J50_05610</name>
</gene>
<keyword evidence="2" id="KW-0472">Membrane</keyword>
<dbReference type="EMBL" id="JAHZUY010000008">
    <property type="protein sequence ID" value="MBW8268959.1"/>
    <property type="molecule type" value="Genomic_DNA"/>
</dbReference>
<evidence type="ECO:0000256" key="2">
    <source>
        <dbReference type="SAM" id="Phobius"/>
    </source>
</evidence>
<evidence type="ECO:0000313" key="4">
    <source>
        <dbReference type="Proteomes" id="UP001519924"/>
    </source>
</evidence>
<feature type="compositionally biased region" description="Pro residues" evidence="1">
    <location>
        <begin position="1"/>
        <end position="12"/>
    </location>
</feature>
<dbReference type="RefSeq" id="WP_220116552.1">
    <property type="nucleotide sequence ID" value="NZ_JAHZUY010000008.1"/>
</dbReference>
<protein>
    <submittedName>
        <fullName evidence="3">Uncharacterized protein</fullName>
    </submittedName>
</protein>
<sequence>MLIPADAPPAAPARPAEPRSPAPPPAAAPLTLGPFVVGEDGVLAPRAPHRHPPRLRFAWRGRRCEASLEGPGELRLAATAGRIPSTAEAGAGGRGAAFAALGALGPTLPPGWRVALTPDHRVRFEARARLAVPATATGLIAALVGFALALDPYLDRLDSAGAGWPAAETAASGAGRAKIWPG</sequence>
<evidence type="ECO:0000313" key="3">
    <source>
        <dbReference type="EMBL" id="MBW8268959.1"/>
    </source>
</evidence>
<name>A0ABS7F040_9PROT</name>